<dbReference type="Proteomes" id="UP000189795">
    <property type="component" value="Unassembled WGS sequence"/>
</dbReference>
<dbReference type="RefSeq" id="WP_079376324.1">
    <property type="nucleotide sequence ID" value="NZ_MWVS01000126.1"/>
</dbReference>
<accession>A0A1V4FII7</accession>
<evidence type="ECO:0000313" key="1">
    <source>
        <dbReference type="EMBL" id="OPG87234.1"/>
    </source>
</evidence>
<evidence type="ECO:0000313" key="2">
    <source>
        <dbReference type="Proteomes" id="UP000189795"/>
    </source>
</evidence>
<reference evidence="1 2" key="1">
    <citation type="submission" date="2017-03" db="EMBL/GenBank/DDBJ databases">
        <title>Antibiotic resistance of probiotic microorganisms.</title>
        <authorList>
            <person name="Sanudo A.I."/>
            <person name="Olivares M."/>
            <person name="Banuelos O."/>
        </authorList>
    </citation>
    <scope>NUCLEOTIDE SEQUENCE [LARGE SCALE GENOMIC DNA]</scope>
    <source>
        <strain evidence="1 2">CECT8605</strain>
    </source>
</reference>
<protein>
    <submittedName>
        <fullName evidence="1">Uncharacterized protein</fullName>
    </submittedName>
</protein>
<gene>
    <name evidence="1" type="ORF">B5D07_10585</name>
</gene>
<sequence length="111" mass="13607">MKKLHYRRENYPVTFKWIKPDDYFDGELIRKSWYFSVCDWFGNELEGFYDENEMLKYWEQLTEEELDDIQIFAYPQEDGESVEKRELVNIGCANPAVKRTIVKEKYIFPNW</sequence>
<dbReference type="EMBL" id="MWVS01000126">
    <property type="protein sequence ID" value="OPG87234.1"/>
    <property type="molecule type" value="Genomic_DNA"/>
</dbReference>
<comment type="caution">
    <text evidence="1">The sequence shown here is derived from an EMBL/GenBank/DDBJ whole genome shotgun (WGS) entry which is preliminary data.</text>
</comment>
<dbReference type="AlphaFoldDB" id="A0A1V4FII7"/>
<name>A0A1V4FII7_LIMRT</name>
<proteinExistence type="predicted"/>
<organism evidence="1 2">
    <name type="scientific">Limosilactobacillus reuteri</name>
    <name type="common">Lactobacillus reuteri</name>
    <dbReference type="NCBI Taxonomy" id="1598"/>
    <lineage>
        <taxon>Bacteria</taxon>
        <taxon>Bacillati</taxon>
        <taxon>Bacillota</taxon>
        <taxon>Bacilli</taxon>
        <taxon>Lactobacillales</taxon>
        <taxon>Lactobacillaceae</taxon>
        <taxon>Limosilactobacillus</taxon>
    </lineage>
</organism>